<reference evidence="1" key="2">
    <citation type="submission" date="2021-08" db="EMBL/GenBank/DDBJ databases">
        <authorList>
            <person name="Tani A."/>
            <person name="Ola A."/>
            <person name="Ogura Y."/>
            <person name="Katsura K."/>
            <person name="Hayashi T."/>
        </authorList>
    </citation>
    <scope>NUCLEOTIDE SEQUENCE</scope>
    <source>
        <strain evidence="1">DSM 17168</strain>
    </source>
</reference>
<gene>
    <name evidence="1" type="ORF">GMJLKIPL_2834</name>
</gene>
<accession>A0ABQ4SCY8</accession>
<dbReference type="Pfam" id="PF05119">
    <property type="entry name" value="Terminase_4"/>
    <property type="match status" value="1"/>
</dbReference>
<protein>
    <recommendedName>
        <fullName evidence="3">Phage terminase small subunit P27 family</fullName>
    </recommendedName>
</protein>
<reference evidence="1" key="1">
    <citation type="journal article" date="2021" name="Front. Microbiol.">
        <title>Comprehensive Comparative Genomics and Phenotyping of Methylobacterium Species.</title>
        <authorList>
            <person name="Alessa O."/>
            <person name="Ogura Y."/>
            <person name="Fujitani Y."/>
            <person name="Takami H."/>
            <person name="Hayashi T."/>
            <person name="Sahin N."/>
            <person name="Tani A."/>
        </authorList>
    </citation>
    <scope>NUCLEOTIDE SEQUENCE</scope>
    <source>
        <strain evidence="1">DSM 17168</strain>
    </source>
</reference>
<dbReference type="NCBIfam" id="TIGR01558">
    <property type="entry name" value="sm_term_P27"/>
    <property type="match status" value="1"/>
</dbReference>
<dbReference type="InterPro" id="IPR006448">
    <property type="entry name" value="Phage_term_ssu_P27"/>
</dbReference>
<comment type="caution">
    <text evidence="1">The sequence shown here is derived from an EMBL/GenBank/DDBJ whole genome shotgun (WGS) entry which is preliminary data.</text>
</comment>
<keyword evidence="2" id="KW-1185">Reference proteome</keyword>
<sequence length="132" mass="13938">MKGRKPATLPASASAVVDVPRPPALLSTDARREWKRAAAVLVERKILTPADYETLASYCIAVGMRNDALRTLAKDGATFVTPAGMVKRHPAVGNLNDAIALAARLAAELGLTPVSRARVTASDDDADLSFLD</sequence>
<evidence type="ECO:0008006" key="3">
    <source>
        <dbReference type="Google" id="ProtNLM"/>
    </source>
</evidence>
<evidence type="ECO:0000313" key="2">
    <source>
        <dbReference type="Proteomes" id="UP001055153"/>
    </source>
</evidence>
<evidence type="ECO:0000313" key="1">
    <source>
        <dbReference type="EMBL" id="GJE00907.1"/>
    </source>
</evidence>
<organism evidence="1 2">
    <name type="scientific">Methylobacterium isbiliense</name>
    <dbReference type="NCBI Taxonomy" id="315478"/>
    <lineage>
        <taxon>Bacteria</taxon>
        <taxon>Pseudomonadati</taxon>
        <taxon>Pseudomonadota</taxon>
        <taxon>Alphaproteobacteria</taxon>
        <taxon>Hyphomicrobiales</taxon>
        <taxon>Methylobacteriaceae</taxon>
        <taxon>Methylobacterium</taxon>
    </lineage>
</organism>
<dbReference type="EMBL" id="BPQQ01000031">
    <property type="protein sequence ID" value="GJE00907.1"/>
    <property type="molecule type" value="Genomic_DNA"/>
</dbReference>
<proteinExistence type="predicted"/>
<name>A0ABQ4SCY8_9HYPH</name>
<dbReference type="Proteomes" id="UP001055153">
    <property type="component" value="Unassembled WGS sequence"/>
</dbReference>